<dbReference type="Gene3D" id="3.40.640.10">
    <property type="entry name" value="Type I PLP-dependent aspartate aminotransferase-like (Major domain)"/>
    <property type="match status" value="1"/>
</dbReference>
<evidence type="ECO:0000256" key="2">
    <source>
        <dbReference type="ARBA" id="ARBA00022898"/>
    </source>
</evidence>
<evidence type="ECO:0000313" key="5">
    <source>
        <dbReference type="Proteomes" id="UP000231025"/>
    </source>
</evidence>
<dbReference type="SUPFAM" id="SSF53383">
    <property type="entry name" value="PLP-dependent transferases"/>
    <property type="match status" value="1"/>
</dbReference>
<sequence>MIKNKIIYNNFSDYQFKVAKAKGSFLWDDQGKKLIDFTSGWNVTNLGWNHPEITQEMIKQIKTNTYIPQWTADPIQERYAEELSKALPKRLNCFTRETGGASANIMALKTARAYTGKRKVISFKDAFHGSLYSLLELGYSPEYTVAKAVSLNFQDNIHLNYPRVKSIDKNEKQILVSFEQSLEKVLKENNDIATIVCEAGIITGWGSTFIAPKGFLTVIRRLTKKYGVVLILDEVGTGFSRCGKLFGLDIENVIPDIITFAKAMVNGASAIGAMVTTKEIAKETINKSNPQATFGWMPDACAAALKTLEIHKRDRVWEKAKKDGKYLLKVLQSELKNNHLIEDINGIGMEIGVHLKKKENKKTKMKQMIEKARKLGLHLAYADDYNFQIMPPLTIEINVLDKGIEIFLKTIKFFS</sequence>
<dbReference type="InterPro" id="IPR005814">
    <property type="entry name" value="Aminotrans_3"/>
</dbReference>
<dbReference type="PANTHER" id="PTHR43094:SF1">
    <property type="entry name" value="AMINOTRANSFERASE CLASS-III"/>
    <property type="match status" value="1"/>
</dbReference>
<dbReference type="GO" id="GO:0008483">
    <property type="term" value="F:transaminase activity"/>
    <property type="evidence" value="ECO:0007669"/>
    <property type="project" value="InterPro"/>
</dbReference>
<dbReference type="Proteomes" id="UP000231025">
    <property type="component" value="Unassembled WGS sequence"/>
</dbReference>
<gene>
    <name evidence="4" type="ORF">COX47_02790</name>
</gene>
<reference evidence="4 5" key="1">
    <citation type="submission" date="2017-09" db="EMBL/GenBank/DDBJ databases">
        <title>Depth-based differentiation of microbial function through sediment-hosted aquifers and enrichment of novel symbionts in the deep terrestrial subsurface.</title>
        <authorList>
            <person name="Probst A.J."/>
            <person name="Ladd B."/>
            <person name="Jarett J.K."/>
            <person name="Geller-Mcgrath D.E."/>
            <person name="Sieber C.M."/>
            <person name="Emerson J.B."/>
            <person name="Anantharaman K."/>
            <person name="Thomas B.C."/>
            <person name="Malmstrom R."/>
            <person name="Stieglmeier M."/>
            <person name="Klingl A."/>
            <person name="Woyke T."/>
            <person name="Ryan C.M."/>
            <person name="Banfield J.F."/>
        </authorList>
    </citation>
    <scope>NUCLEOTIDE SEQUENCE [LARGE SCALE GENOMIC DNA]</scope>
    <source>
        <strain evidence="4">CG23_combo_of_CG06-09_8_20_14_all_35_49</strain>
    </source>
</reference>
<evidence type="ECO:0000313" key="4">
    <source>
        <dbReference type="EMBL" id="PIP14869.1"/>
    </source>
</evidence>
<dbReference type="Pfam" id="PF00202">
    <property type="entry name" value="Aminotran_3"/>
    <property type="match status" value="1"/>
</dbReference>
<dbReference type="InterPro" id="IPR049704">
    <property type="entry name" value="Aminotrans_3_PPA_site"/>
</dbReference>
<dbReference type="AlphaFoldDB" id="A0A2G9Y6J7"/>
<protein>
    <recommendedName>
        <fullName evidence="6">Aspartate aminotransferase family protein</fullName>
    </recommendedName>
</protein>
<dbReference type="PANTHER" id="PTHR43094">
    <property type="entry name" value="AMINOTRANSFERASE"/>
    <property type="match status" value="1"/>
</dbReference>
<dbReference type="CDD" id="cd00610">
    <property type="entry name" value="OAT_like"/>
    <property type="match status" value="1"/>
</dbReference>
<evidence type="ECO:0008006" key="6">
    <source>
        <dbReference type="Google" id="ProtNLM"/>
    </source>
</evidence>
<dbReference type="InterPro" id="IPR015422">
    <property type="entry name" value="PyrdxlP-dep_Trfase_small"/>
</dbReference>
<evidence type="ECO:0000256" key="3">
    <source>
        <dbReference type="RuleBase" id="RU003560"/>
    </source>
</evidence>
<organism evidence="4 5">
    <name type="scientific">Candidatus Roizmanbacteria bacterium CG23_combo_of_CG06-09_8_20_14_all_35_49</name>
    <dbReference type="NCBI Taxonomy" id="1974863"/>
    <lineage>
        <taxon>Bacteria</taxon>
        <taxon>Candidatus Roizmaniibacteriota</taxon>
    </lineage>
</organism>
<proteinExistence type="inferred from homology"/>
<comment type="similarity">
    <text evidence="1 3">Belongs to the class-III pyridoxal-phosphate-dependent aminotransferase family.</text>
</comment>
<dbReference type="EMBL" id="PCRE01000041">
    <property type="protein sequence ID" value="PIP14869.1"/>
    <property type="molecule type" value="Genomic_DNA"/>
</dbReference>
<dbReference type="Gene3D" id="3.90.1150.10">
    <property type="entry name" value="Aspartate Aminotransferase, domain 1"/>
    <property type="match status" value="1"/>
</dbReference>
<keyword evidence="2 3" id="KW-0663">Pyridoxal phosphate</keyword>
<dbReference type="GO" id="GO:0030170">
    <property type="term" value="F:pyridoxal phosphate binding"/>
    <property type="evidence" value="ECO:0007669"/>
    <property type="project" value="InterPro"/>
</dbReference>
<dbReference type="GO" id="GO:0005829">
    <property type="term" value="C:cytosol"/>
    <property type="evidence" value="ECO:0007669"/>
    <property type="project" value="TreeGrafter"/>
</dbReference>
<dbReference type="PROSITE" id="PS00600">
    <property type="entry name" value="AA_TRANSFER_CLASS_3"/>
    <property type="match status" value="1"/>
</dbReference>
<dbReference type="InterPro" id="IPR015424">
    <property type="entry name" value="PyrdxlP-dep_Trfase"/>
</dbReference>
<accession>A0A2G9Y6J7</accession>
<comment type="caution">
    <text evidence="4">The sequence shown here is derived from an EMBL/GenBank/DDBJ whole genome shotgun (WGS) entry which is preliminary data.</text>
</comment>
<dbReference type="PIRSF" id="PIRSF000521">
    <property type="entry name" value="Transaminase_4ab_Lys_Orn"/>
    <property type="match status" value="1"/>
</dbReference>
<name>A0A2G9Y6J7_9BACT</name>
<evidence type="ECO:0000256" key="1">
    <source>
        <dbReference type="ARBA" id="ARBA00008954"/>
    </source>
</evidence>
<dbReference type="InterPro" id="IPR015421">
    <property type="entry name" value="PyrdxlP-dep_Trfase_major"/>
</dbReference>